<dbReference type="PANTHER" id="PTHR11070">
    <property type="entry name" value="UVRD / RECB / PCRA DNA HELICASE FAMILY MEMBER"/>
    <property type="match status" value="1"/>
</dbReference>
<proteinExistence type="predicted"/>
<dbReference type="RefSeq" id="WP_170087902.1">
    <property type="nucleotide sequence ID" value="NZ_JABAFG010000018.1"/>
</dbReference>
<dbReference type="SUPFAM" id="SSF52540">
    <property type="entry name" value="P-loop containing nucleoside triphosphate hydrolases"/>
    <property type="match status" value="1"/>
</dbReference>
<dbReference type="GO" id="GO:0005524">
    <property type="term" value="F:ATP binding"/>
    <property type="evidence" value="ECO:0007669"/>
    <property type="project" value="InterPro"/>
</dbReference>
<evidence type="ECO:0000313" key="3">
    <source>
        <dbReference type="Proteomes" id="UP000591071"/>
    </source>
</evidence>
<dbReference type="AlphaFoldDB" id="A0A848C100"/>
<reference evidence="2 3" key="1">
    <citation type="submission" date="2020-04" db="EMBL/GenBank/DDBJ databases">
        <authorList>
            <person name="Hitch T.C.A."/>
            <person name="Wylensek D."/>
            <person name="Clavel T."/>
        </authorList>
    </citation>
    <scope>NUCLEOTIDE SEQUENCE [LARGE SCALE GENOMIC DNA]</scope>
    <source>
        <strain evidence="2 3">Oil-RF-744-FAT-WT-6-1</strain>
    </source>
</reference>
<dbReference type="PANTHER" id="PTHR11070:SF2">
    <property type="entry name" value="ATP-DEPENDENT DNA HELICASE SRS2"/>
    <property type="match status" value="1"/>
</dbReference>
<gene>
    <name evidence="2" type="ORF">HF872_10265</name>
</gene>
<name>A0A848C100_9FIRM</name>
<dbReference type="GO" id="GO:0003677">
    <property type="term" value="F:DNA binding"/>
    <property type="evidence" value="ECO:0007669"/>
    <property type="project" value="InterPro"/>
</dbReference>
<dbReference type="InterPro" id="IPR011528">
    <property type="entry name" value="NERD"/>
</dbReference>
<dbReference type="Pfam" id="PF08378">
    <property type="entry name" value="NERD"/>
    <property type="match status" value="1"/>
</dbReference>
<dbReference type="GO" id="GO:0000725">
    <property type="term" value="P:recombinational repair"/>
    <property type="evidence" value="ECO:0007669"/>
    <property type="project" value="TreeGrafter"/>
</dbReference>
<dbReference type="GO" id="GO:0043138">
    <property type="term" value="F:3'-5' DNA helicase activity"/>
    <property type="evidence" value="ECO:0007669"/>
    <property type="project" value="TreeGrafter"/>
</dbReference>
<feature type="domain" description="NERD" evidence="1">
    <location>
        <begin position="20"/>
        <end position="116"/>
    </location>
</feature>
<protein>
    <submittedName>
        <fullName evidence="2">AAA family ATPase</fullName>
    </submittedName>
</protein>
<organism evidence="2 3">
    <name type="scientific">Megasphaera hexanoica</name>
    <dbReference type="NCBI Taxonomy" id="1675036"/>
    <lineage>
        <taxon>Bacteria</taxon>
        <taxon>Bacillati</taxon>
        <taxon>Bacillota</taxon>
        <taxon>Negativicutes</taxon>
        <taxon>Veillonellales</taxon>
        <taxon>Veillonellaceae</taxon>
        <taxon>Megasphaera</taxon>
    </lineage>
</organism>
<dbReference type="EMBL" id="JABAFG010000018">
    <property type="protein sequence ID" value="NME28999.1"/>
    <property type="molecule type" value="Genomic_DNA"/>
</dbReference>
<sequence length="600" mass="70496">MAVCIPSLDDISLFKTPPTEGEYRLLKFLSNALDDSYQVFFQPHLNGLQPDIVIVRQHHGVFIIEVKDYEIPLYEYEFAKSWKVYDGIKKEQSIRSPFYQVLSYKDAMFQLFLRTANEALVLHSKNFAIISTAVFFSKAHDAQMKPLLDKRNRSEKWITCLTADDLDDCNRFMKKLPVYLREETSSLFTDDIYQEITRVLSPTERIRHLRSRQVIHYTKEQKNLIQSLPAHEIKVGGVAGSGKTLVLTQRAVHAYERTQSPILIVGFNITLNNYIRDYISRLRGTAPMRDFTIIHYHALRRYYDIQKKYKVILVDEVQDFEKEWIKDLRNNWLDKSDNDWEIVFFWDMAQDIYGRAGQGKKEKEPYTGIKGQSNQLKASFRLQSHIAEFSNAFQSRFFVNFKPEPIIPMNNIFDDSQISYYHTDSLDCEEIYSMYRMLVEVPNDASYLPNDNDIVFLGTRVAPVRLLDAFFRKKKYRTTTTFETQELYEQICSQYADTEISNQLKSLRRPRKFNFWPESGTIKLSTIHSFKGWEMETVFLLIDNTISNSQGMYETDEEDTHITPYLLLTAFTRAIKNLIIIEIGDSVYTRFFQTYVTGRE</sequence>
<accession>A0A848C100</accession>
<dbReference type="Gene3D" id="3.40.50.300">
    <property type="entry name" value="P-loop containing nucleotide triphosphate hydrolases"/>
    <property type="match status" value="2"/>
</dbReference>
<evidence type="ECO:0000259" key="1">
    <source>
        <dbReference type="Pfam" id="PF08378"/>
    </source>
</evidence>
<dbReference type="InterPro" id="IPR027417">
    <property type="entry name" value="P-loop_NTPase"/>
</dbReference>
<dbReference type="InterPro" id="IPR000212">
    <property type="entry name" value="DNA_helicase_UvrD/REP"/>
</dbReference>
<dbReference type="Proteomes" id="UP000591071">
    <property type="component" value="Unassembled WGS sequence"/>
</dbReference>
<comment type="caution">
    <text evidence="2">The sequence shown here is derived from an EMBL/GenBank/DDBJ whole genome shotgun (WGS) entry which is preliminary data.</text>
</comment>
<evidence type="ECO:0000313" key="2">
    <source>
        <dbReference type="EMBL" id="NME28999.1"/>
    </source>
</evidence>
<dbReference type="GO" id="GO:0005829">
    <property type="term" value="C:cytosol"/>
    <property type="evidence" value="ECO:0007669"/>
    <property type="project" value="TreeGrafter"/>
</dbReference>